<comment type="caution">
    <text evidence="3">The sequence shown here is derived from an EMBL/GenBank/DDBJ whole genome shotgun (WGS) entry which is preliminary data.</text>
</comment>
<protein>
    <submittedName>
        <fullName evidence="3">Uncharacterized protein</fullName>
    </submittedName>
</protein>
<keyword evidence="4" id="KW-1185">Reference proteome</keyword>
<organism evidence="3 4">
    <name type="scientific">Rhodoferax fermentans</name>
    <dbReference type="NCBI Taxonomy" id="28066"/>
    <lineage>
        <taxon>Bacteria</taxon>
        <taxon>Pseudomonadati</taxon>
        <taxon>Pseudomonadota</taxon>
        <taxon>Betaproteobacteria</taxon>
        <taxon>Burkholderiales</taxon>
        <taxon>Comamonadaceae</taxon>
        <taxon>Rhodoferax</taxon>
    </lineage>
</organism>
<dbReference type="Proteomes" id="UP000190750">
    <property type="component" value="Unassembled WGS sequence"/>
</dbReference>
<feature type="region of interest" description="Disordered" evidence="2">
    <location>
        <begin position="153"/>
        <end position="174"/>
    </location>
</feature>
<evidence type="ECO:0000313" key="4">
    <source>
        <dbReference type="Proteomes" id="UP000190750"/>
    </source>
</evidence>
<dbReference type="STRING" id="28066.RF819_14870"/>
<feature type="coiled-coil region" evidence="1">
    <location>
        <begin position="38"/>
        <end position="68"/>
    </location>
</feature>
<evidence type="ECO:0000313" key="3">
    <source>
        <dbReference type="EMBL" id="OOV07831.1"/>
    </source>
</evidence>
<evidence type="ECO:0000256" key="2">
    <source>
        <dbReference type="SAM" id="MobiDB-lite"/>
    </source>
</evidence>
<accession>A0A1T1AUR6</accession>
<sequence>MLQEQVEEIQFHLKEDSTSNDQLRSEISEVQGVKQSVVDSLMQQTADLEAELQKARERTRAAEKLAEENTLQLDEIRAQVNAQNFATPRLPDSSVEGGDLAPMDQAALIQDQQDQIDVLAGREKSLLAKIEQMELEFQRQRTEKAFIEDRFLQLDSAQPAAGPQTGQDTAPPAA</sequence>
<evidence type="ECO:0000256" key="1">
    <source>
        <dbReference type="SAM" id="Coils"/>
    </source>
</evidence>
<reference evidence="3 4" key="1">
    <citation type="submission" date="2017-01" db="EMBL/GenBank/DDBJ databases">
        <title>Genome sequencing of Rhodoferax fermentans JCM 7819.</title>
        <authorList>
            <person name="Kim Y.J."/>
            <person name="Farh M.E.-A."/>
            <person name="Yang D.-C."/>
        </authorList>
    </citation>
    <scope>NUCLEOTIDE SEQUENCE [LARGE SCALE GENOMIC DNA]</scope>
    <source>
        <strain evidence="3 4">JCM 7819</strain>
    </source>
</reference>
<dbReference type="AlphaFoldDB" id="A0A1T1AUR6"/>
<name>A0A1T1AUR6_RHOFE</name>
<feature type="coiled-coil region" evidence="1">
    <location>
        <begin position="123"/>
        <end position="150"/>
    </location>
</feature>
<keyword evidence="1" id="KW-0175">Coiled coil</keyword>
<dbReference type="EMBL" id="MTJN01000002">
    <property type="protein sequence ID" value="OOV07831.1"/>
    <property type="molecule type" value="Genomic_DNA"/>
</dbReference>
<dbReference type="RefSeq" id="WP_078365689.1">
    <property type="nucleotide sequence ID" value="NZ_MTJN01000002.1"/>
</dbReference>
<gene>
    <name evidence="3" type="ORF">RF819_14870</name>
</gene>
<proteinExistence type="predicted"/>